<dbReference type="AlphaFoldDB" id="A0A1H4PZM5"/>
<organism evidence="2 3">
    <name type="scientific">Bradyrhizobium erythrophlei</name>
    <dbReference type="NCBI Taxonomy" id="1437360"/>
    <lineage>
        <taxon>Bacteria</taxon>
        <taxon>Pseudomonadati</taxon>
        <taxon>Pseudomonadota</taxon>
        <taxon>Alphaproteobacteria</taxon>
        <taxon>Hyphomicrobiales</taxon>
        <taxon>Nitrobacteraceae</taxon>
        <taxon>Bradyrhizobium</taxon>
    </lineage>
</organism>
<accession>A0A1H4PZM5</accession>
<evidence type="ECO:0000313" key="3">
    <source>
        <dbReference type="Proteomes" id="UP000198992"/>
    </source>
</evidence>
<reference evidence="2 3" key="1">
    <citation type="submission" date="2016-10" db="EMBL/GenBank/DDBJ databases">
        <authorList>
            <person name="de Groot N.N."/>
        </authorList>
    </citation>
    <scope>NUCLEOTIDE SEQUENCE [LARGE SCALE GENOMIC DNA]</scope>
    <source>
        <strain evidence="2 3">MT12</strain>
    </source>
</reference>
<feature type="region of interest" description="Disordered" evidence="1">
    <location>
        <begin position="1"/>
        <end position="21"/>
    </location>
</feature>
<dbReference type="EMBL" id="FNTH01000001">
    <property type="protein sequence ID" value="SEC12622.1"/>
    <property type="molecule type" value="Genomic_DNA"/>
</dbReference>
<name>A0A1H4PZM5_9BRAD</name>
<gene>
    <name evidence="2" type="ORF">SAMN05444164_1091</name>
</gene>
<protein>
    <submittedName>
        <fullName evidence="2">Uncharacterized protein</fullName>
    </submittedName>
</protein>
<evidence type="ECO:0000313" key="2">
    <source>
        <dbReference type="EMBL" id="SEC12622.1"/>
    </source>
</evidence>
<dbReference type="Proteomes" id="UP000198992">
    <property type="component" value="Unassembled WGS sequence"/>
</dbReference>
<sequence length="210" mass="22738">MASFDRWRRGGASALSHDPQMAGRAGIRRQCCSLMRHVEADGPNVHSWSLPHRYAAATAMTFSNKPSPAALTSAGQRRITLLSAATAHRDITGSVCRKIAVAVGLAVSQAAVAAPPDNPNPALAPWFESLKQPGTGASCCSIADCRTVEFRQDRDGYEVRIDGRWKLSAPFWLRVPPNRIIDRTDNPTNRAVVCFTPEAGVLCFVRPAES</sequence>
<proteinExistence type="predicted"/>
<evidence type="ECO:0000256" key="1">
    <source>
        <dbReference type="SAM" id="MobiDB-lite"/>
    </source>
</evidence>